<comment type="caution">
    <text evidence="1">The sequence shown here is derived from an EMBL/GenBank/DDBJ whole genome shotgun (WGS) entry which is preliminary data.</text>
</comment>
<dbReference type="Proteomes" id="UP000269945">
    <property type="component" value="Unassembled WGS sequence"/>
</dbReference>
<evidence type="ECO:0000313" key="1">
    <source>
        <dbReference type="EMBL" id="VCX39461.1"/>
    </source>
</evidence>
<protein>
    <submittedName>
        <fullName evidence="1">Uncharacterized protein</fullName>
    </submittedName>
</protein>
<organism evidence="1 2">
    <name type="scientific">Gulo gulo</name>
    <name type="common">Wolverine</name>
    <name type="synonym">Gluton</name>
    <dbReference type="NCBI Taxonomy" id="48420"/>
    <lineage>
        <taxon>Eukaryota</taxon>
        <taxon>Metazoa</taxon>
        <taxon>Chordata</taxon>
        <taxon>Craniata</taxon>
        <taxon>Vertebrata</taxon>
        <taxon>Euteleostomi</taxon>
        <taxon>Mammalia</taxon>
        <taxon>Eutheria</taxon>
        <taxon>Laurasiatheria</taxon>
        <taxon>Carnivora</taxon>
        <taxon>Caniformia</taxon>
        <taxon>Musteloidea</taxon>
        <taxon>Mustelidae</taxon>
        <taxon>Guloninae</taxon>
        <taxon>Gulo</taxon>
    </lineage>
</organism>
<dbReference type="AlphaFoldDB" id="A0A9X9M8P7"/>
<keyword evidence="2" id="KW-1185">Reference proteome</keyword>
<name>A0A9X9M8P7_GULGU</name>
<reference evidence="1 2" key="1">
    <citation type="submission" date="2018-10" db="EMBL/GenBank/DDBJ databases">
        <authorList>
            <person name="Ekblom R."/>
            <person name="Jareborg N."/>
        </authorList>
    </citation>
    <scope>NUCLEOTIDE SEQUENCE [LARGE SCALE GENOMIC DNA]</scope>
    <source>
        <tissue evidence="1">Muscle</tissue>
    </source>
</reference>
<dbReference type="EMBL" id="CYRY02044488">
    <property type="protein sequence ID" value="VCX39461.1"/>
    <property type="molecule type" value="Genomic_DNA"/>
</dbReference>
<accession>A0A9X9M8P7</accession>
<evidence type="ECO:0000313" key="2">
    <source>
        <dbReference type="Proteomes" id="UP000269945"/>
    </source>
</evidence>
<sequence length="43" mass="5118">MNGLQNQRDTQSSPVYSVECAVLRKSFTLDRKQWRLLFLGQFR</sequence>
<proteinExistence type="predicted"/>
<gene>
    <name evidence="1" type="ORF">BN2614_LOCUS3</name>
</gene>